<reference evidence="1 2" key="1">
    <citation type="submission" date="2020-08" db="EMBL/GenBank/DDBJ databases">
        <title>Genomic Encyclopedia of Type Strains, Phase IV (KMG-IV): sequencing the most valuable type-strain genomes for metagenomic binning, comparative biology and taxonomic classification.</title>
        <authorList>
            <person name="Goeker M."/>
        </authorList>
    </citation>
    <scope>NUCLEOTIDE SEQUENCE [LARGE SCALE GENOMIC DNA]</scope>
    <source>
        <strain evidence="1 2">DSM 106739</strain>
    </source>
</reference>
<keyword evidence="2" id="KW-1185">Reference proteome</keyword>
<comment type="caution">
    <text evidence="1">The sequence shown here is derived from an EMBL/GenBank/DDBJ whole genome shotgun (WGS) entry which is preliminary data.</text>
</comment>
<proteinExistence type="predicted"/>
<sequence length="122" mass="13863">MSNAATAAEPGGHVVVLQVNGFVYDRFPVKVPRQFNARPGARYTLQLEGEGRGRRKELAAERVKDDLHVTHGDQLVVVLKRFFKLPVFDRAVLEIPYEYVARIYSDGLSTSEWTADFDFQLH</sequence>
<evidence type="ECO:0000313" key="2">
    <source>
        <dbReference type="Proteomes" id="UP000561045"/>
    </source>
</evidence>
<dbReference type="RefSeq" id="WP_183632599.1">
    <property type="nucleotide sequence ID" value="NZ_BAABLE010000011.1"/>
</dbReference>
<evidence type="ECO:0000313" key="1">
    <source>
        <dbReference type="EMBL" id="MBB4011720.1"/>
    </source>
</evidence>
<accession>A0A840BFA8</accession>
<organism evidence="1 2">
    <name type="scientific">Niveibacterium umoris</name>
    <dbReference type="NCBI Taxonomy" id="1193620"/>
    <lineage>
        <taxon>Bacteria</taxon>
        <taxon>Pseudomonadati</taxon>
        <taxon>Pseudomonadota</taxon>
        <taxon>Betaproteobacteria</taxon>
        <taxon>Rhodocyclales</taxon>
        <taxon>Rhodocyclaceae</taxon>
        <taxon>Niveibacterium</taxon>
    </lineage>
</organism>
<dbReference type="AlphaFoldDB" id="A0A840BFA8"/>
<gene>
    <name evidence="1" type="ORF">GGR36_001028</name>
</gene>
<dbReference type="Proteomes" id="UP000561045">
    <property type="component" value="Unassembled WGS sequence"/>
</dbReference>
<protein>
    <submittedName>
        <fullName evidence="1">Uncharacterized protein</fullName>
    </submittedName>
</protein>
<dbReference type="EMBL" id="JACIET010000001">
    <property type="protein sequence ID" value="MBB4011720.1"/>
    <property type="molecule type" value="Genomic_DNA"/>
</dbReference>
<name>A0A840BFA8_9RHOO</name>